<dbReference type="InterPro" id="IPR036378">
    <property type="entry name" value="FAS1_dom_sf"/>
</dbReference>
<evidence type="ECO:0000313" key="3">
    <source>
        <dbReference type="EMBL" id="HIT40086.1"/>
    </source>
</evidence>
<dbReference type="AlphaFoldDB" id="A0A9D1GFU0"/>
<feature type="chain" id="PRO_5039622656" evidence="1">
    <location>
        <begin position="21"/>
        <end position="601"/>
    </location>
</feature>
<comment type="caution">
    <text evidence="3">The sequence shown here is derived from an EMBL/GenBank/DDBJ whole genome shotgun (WGS) entry which is preliminary data.</text>
</comment>
<proteinExistence type="predicted"/>
<reference evidence="3" key="1">
    <citation type="submission" date="2020-10" db="EMBL/GenBank/DDBJ databases">
        <authorList>
            <person name="Gilroy R."/>
        </authorList>
    </citation>
    <scope>NUCLEOTIDE SEQUENCE</scope>
    <source>
        <strain evidence="3">21143</strain>
    </source>
</reference>
<organism evidence="3 4">
    <name type="scientific">Candidatus Caccoplasma intestinavium</name>
    <dbReference type="NCBI Taxonomy" id="2840716"/>
    <lineage>
        <taxon>Bacteria</taxon>
        <taxon>Pseudomonadati</taxon>
        <taxon>Bacteroidota</taxon>
        <taxon>Bacteroidia</taxon>
        <taxon>Bacteroidales</taxon>
        <taxon>Bacteroidaceae</taxon>
        <taxon>Bacteroidaceae incertae sedis</taxon>
        <taxon>Candidatus Caccoplasma</taxon>
    </lineage>
</organism>
<sequence length="601" mass="67014">MRNMKKTAFFLLLAVCGLWACNDNWNDYYDGSSVSGSVDTATTVLDCSIIEFFQTHAEYAEFYKLLQDVGAMSSLEADQELTVWAVGNSGVTAAAGEYTEGSLATDTTRVKYHVNYLSFNRDQLKNGARLKTLNGIYVQITIDEAGDIYANASKVLKTYRLNNGVIHVIDEMMAARINLYEYIKQLPDEYSIYRDSIMAYSVELFDESKSTPIGVDKTGNTIYDSVFVVYNPLFDTVEINSEFKQFTCFIPDNNVMKDCFTKMNSTYEAIGRPLIDESAEYPYLAQSDMELAINWIKRATIFEGTLSEAEASVPDLYSAYDKQWKNTDMNGNPVQVIDVQNPEELSNGRVYYIQDLKVPNNVVITRLKQFVYHYENITNPDSLAALFCIRGTAGAVKVSDQDAIPTLAANAGADWNSPAFAEYTYTYFANYRVLEATGAEDATEFSVAFSPVTPYAPYKITEYKIPAGEYTLYLGFRSSAMCTGNVYFATADTQNGGLELDPSSADAAGVQDVKLMSPYKLIASNIDFTAATPWNYDRAEGGEMPQYSNGKNRWNSNGGKVGTVTVEGEGMQSVRIKVSYVSGNLKMQLYHWCLVPTENNY</sequence>
<dbReference type="PROSITE" id="PS50213">
    <property type="entry name" value="FAS1"/>
    <property type="match status" value="1"/>
</dbReference>
<gene>
    <name evidence="3" type="ORF">IAD06_08650</name>
</gene>
<keyword evidence="1" id="KW-0732">Signal</keyword>
<dbReference type="Pfam" id="PF02469">
    <property type="entry name" value="Fasciclin"/>
    <property type="match status" value="1"/>
</dbReference>
<evidence type="ECO:0000256" key="1">
    <source>
        <dbReference type="SAM" id="SignalP"/>
    </source>
</evidence>
<dbReference type="InterPro" id="IPR000782">
    <property type="entry name" value="FAS1_domain"/>
</dbReference>
<reference evidence="3" key="2">
    <citation type="journal article" date="2021" name="PeerJ">
        <title>Extensive microbial diversity within the chicken gut microbiome revealed by metagenomics and culture.</title>
        <authorList>
            <person name="Gilroy R."/>
            <person name="Ravi A."/>
            <person name="Getino M."/>
            <person name="Pursley I."/>
            <person name="Horton D.L."/>
            <person name="Alikhan N.F."/>
            <person name="Baker D."/>
            <person name="Gharbi K."/>
            <person name="Hall N."/>
            <person name="Watson M."/>
            <person name="Adriaenssens E.M."/>
            <person name="Foster-Nyarko E."/>
            <person name="Jarju S."/>
            <person name="Secka A."/>
            <person name="Antonio M."/>
            <person name="Oren A."/>
            <person name="Chaudhuri R.R."/>
            <person name="La Ragione R."/>
            <person name="Hildebrand F."/>
            <person name="Pallen M.J."/>
        </authorList>
    </citation>
    <scope>NUCLEOTIDE SEQUENCE</scope>
    <source>
        <strain evidence="3">21143</strain>
    </source>
</reference>
<dbReference type="SUPFAM" id="SSF82153">
    <property type="entry name" value="FAS1 domain"/>
    <property type="match status" value="1"/>
</dbReference>
<dbReference type="EMBL" id="DVKT01000063">
    <property type="protein sequence ID" value="HIT40086.1"/>
    <property type="molecule type" value="Genomic_DNA"/>
</dbReference>
<feature type="signal peptide" evidence="1">
    <location>
        <begin position="1"/>
        <end position="20"/>
    </location>
</feature>
<dbReference type="Gene3D" id="2.30.180.10">
    <property type="entry name" value="FAS1 domain"/>
    <property type="match status" value="1"/>
</dbReference>
<name>A0A9D1GFU0_9BACT</name>
<dbReference type="Proteomes" id="UP000886722">
    <property type="component" value="Unassembled WGS sequence"/>
</dbReference>
<evidence type="ECO:0000259" key="2">
    <source>
        <dbReference type="PROSITE" id="PS50213"/>
    </source>
</evidence>
<feature type="domain" description="FAS1" evidence="2">
    <location>
        <begin position="46"/>
        <end position="173"/>
    </location>
</feature>
<evidence type="ECO:0000313" key="4">
    <source>
        <dbReference type="Proteomes" id="UP000886722"/>
    </source>
</evidence>
<protein>
    <submittedName>
        <fullName evidence="3">Fasciclin domain-containing protein</fullName>
    </submittedName>
</protein>
<accession>A0A9D1GFU0</accession>